<accession>A0A081RUY5</accession>
<dbReference type="AlphaFoldDB" id="A0A081RUY5"/>
<gene>
    <name evidence="1" type="ORF">MEG1DRAFT_02943</name>
</gene>
<sequence>MFELIFHEEANNEIQSLDEVMRGKTVLAIDKLEARGNTLRYPATEPLRDGLFQLRVGNKDITRTIFAYATGRRIYILRTFIKKTPKTPASEIKLALQRLEEMTNES</sequence>
<dbReference type="Pfam" id="PF05973">
    <property type="entry name" value="Gp49"/>
    <property type="match status" value="1"/>
</dbReference>
<dbReference type="InterPro" id="IPR009241">
    <property type="entry name" value="HigB-like"/>
</dbReference>
<protein>
    <submittedName>
        <fullName evidence="1">Phage-related protein</fullName>
    </submittedName>
</protein>
<dbReference type="EMBL" id="JGVH01000049">
    <property type="protein sequence ID" value="KER02488.1"/>
    <property type="molecule type" value="Genomic_DNA"/>
</dbReference>
<evidence type="ECO:0000313" key="2">
    <source>
        <dbReference type="Proteomes" id="UP000028002"/>
    </source>
</evidence>
<reference evidence="1 2" key="1">
    <citation type="submission" date="2014-03" db="EMBL/GenBank/DDBJ databases">
        <title>Draft Genome of Photorhabdus temperata Meg1.</title>
        <authorList>
            <person name="Hurst S.G.IV."/>
            <person name="Morris K."/>
            <person name="Thomas K."/>
            <person name="Tisa L.S."/>
        </authorList>
    </citation>
    <scope>NUCLEOTIDE SEQUENCE [LARGE SCALE GENOMIC DNA]</scope>
    <source>
        <strain evidence="1 2">Meg1</strain>
    </source>
</reference>
<comment type="caution">
    <text evidence="1">The sequence shown here is derived from an EMBL/GenBank/DDBJ whole genome shotgun (WGS) entry which is preliminary data.</text>
</comment>
<organism evidence="1 2">
    <name type="scientific">Photorhabdus temperata subsp. temperata Meg1</name>
    <dbReference type="NCBI Taxonomy" id="1393735"/>
    <lineage>
        <taxon>Bacteria</taxon>
        <taxon>Pseudomonadati</taxon>
        <taxon>Pseudomonadota</taxon>
        <taxon>Gammaproteobacteria</taxon>
        <taxon>Enterobacterales</taxon>
        <taxon>Morganellaceae</taxon>
        <taxon>Photorhabdus</taxon>
    </lineage>
</organism>
<dbReference type="Proteomes" id="UP000028002">
    <property type="component" value="Unassembled WGS sequence"/>
</dbReference>
<dbReference type="RefSeq" id="WP_023044886.1">
    <property type="nucleotide sequence ID" value="NZ_CAWLUD010000049.1"/>
</dbReference>
<evidence type="ECO:0000313" key="1">
    <source>
        <dbReference type="EMBL" id="KER02488.1"/>
    </source>
</evidence>
<proteinExistence type="predicted"/>
<name>A0A081RUY5_PHOTE</name>
<dbReference type="PATRIC" id="fig|1393735.3.peg.2996"/>